<proteinExistence type="predicted"/>
<dbReference type="STRING" id="762051.LKI_03920"/>
<accession>D5T227</accession>
<dbReference type="PATRIC" id="fig|762051.18.peg.792"/>
<dbReference type="RefSeq" id="WP_013102922.1">
    <property type="nucleotide sequence ID" value="NC_014136.1"/>
</dbReference>
<protein>
    <submittedName>
        <fullName evidence="1">Uncharacterized protein</fullName>
    </submittedName>
</protein>
<dbReference type="HOGENOM" id="CLU_2880481_0_0_9"/>
<gene>
    <name evidence="1" type="ordered locus">LKI_03920</name>
</gene>
<organism evidence="1 2">
    <name type="scientific">Leuconostoc kimchii (strain IMSNU 11154 / KCTC 2386 / IH25)</name>
    <dbReference type="NCBI Taxonomy" id="762051"/>
    <lineage>
        <taxon>Bacteria</taxon>
        <taxon>Bacillati</taxon>
        <taxon>Bacillota</taxon>
        <taxon>Bacilli</taxon>
        <taxon>Lactobacillales</taxon>
        <taxon>Lactobacillaceae</taxon>
        <taxon>Leuconostoc</taxon>
    </lineage>
</organism>
<name>D5T227_LEUKI</name>
<evidence type="ECO:0000313" key="2">
    <source>
        <dbReference type="Proteomes" id="UP000002362"/>
    </source>
</evidence>
<dbReference type="AlphaFoldDB" id="D5T227"/>
<dbReference type="EMBL" id="CP001758">
    <property type="protein sequence ID" value="ADG40326.1"/>
    <property type="molecule type" value="Genomic_DNA"/>
</dbReference>
<dbReference type="KEGG" id="lki:LKI_03920"/>
<sequence>MEDKDLTLDFLNVTVAHLMADIDKMEDYNNAFWQEEILSGQLERAALTASLLRNLLDKFKEVG</sequence>
<dbReference type="Proteomes" id="UP000002362">
    <property type="component" value="Chromosome"/>
</dbReference>
<evidence type="ECO:0000313" key="1">
    <source>
        <dbReference type="EMBL" id="ADG40326.1"/>
    </source>
</evidence>
<reference evidence="1 2" key="1">
    <citation type="journal article" date="2010" name="J. Bacteriol.">
        <title>Complete genome sequence analysis of Leuconostoc kimchii IMSNU 11154.</title>
        <authorList>
            <person name="Oh H.M."/>
            <person name="Cho Y.J."/>
            <person name="Kim B.K."/>
            <person name="Roe J.H."/>
            <person name="Kang S.O."/>
            <person name="Nahm B.H."/>
            <person name="Jeong G."/>
            <person name="Han H.U."/>
            <person name="Chun J."/>
        </authorList>
    </citation>
    <scope>NUCLEOTIDE SEQUENCE [LARGE SCALE GENOMIC DNA]</scope>
    <source>
        <strain evidence="2">IMSNU 11154 / KCTC 2386 / IH25</strain>
    </source>
</reference>